<evidence type="ECO:0000259" key="3">
    <source>
        <dbReference type="PROSITE" id="PS51135"/>
    </source>
</evidence>
<dbReference type="EMBL" id="JAPWTJ010000175">
    <property type="protein sequence ID" value="KAJ8981599.1"/>
    <property type="molecule type" value="Genomic_DNA"/>
</dbReference>
<dbReference type="Gene3D" id="3.10.20.10">
    <property type="match status" value="1"/>
</dbReference>
<feature type="domain" description="CIDE-N" evidence="3">
    <location>
        <begin position="8"/>
        <end position="84"/>
    </location>
</feature>
<keyword evidence="1 2" id="KW-0053">Apoptosis</keyword>
<proteinExistence type="predicted"/>
<evidence type="ECO:0000256" key="1">
    <source>
        <dbReference type="ARBA" id="ARBA00022703"/>
    </source>
</evidence>
<evidence type="ECO:0000313" key="4">
    <source>
        <dbReference type="EMBL" id="KAJ8981599.1"/>
    </source>
</evidence>
<dbReference type="SUPFAM" id="SSF54277">
    <property type="entry name" value="CAD &amp; PB1 domains"/>
    <property type="match status" value="1"/>
</dbReference>
<dbReference type="CDD" id="cd01615">
    <property type="entry name" value="CIDE_N"/>
    <property type="match status" value="1"/>
</dbReference>
<name>A0ABQ9JUK8_9CUCU</name>
<accession>A0ABQ9JUK8</accession>
<dbReference type="PANTHER" id="PTHR12306">
    <property type="entry name" value="CELL DEATH ACTIVATOR CIDE"/>
    <property type="match status" value="1"/>
</dbReference>
<evidence type="ECO:0000313" key="5">
    <source>
        <dbReference type="Proteomes" id="UP001162164"/>
    </source>
</evidence>
<dbReference type="PROSITE" id="PS51135">
    <property type="entry name" value="CIDE_N"/>
    <property type="match status" value="1"/>
</dbReference>
<sequence>MEEAINQTGKPFKITNVTRETKKGIVATSLEDLTSKVLEKLNIEGDITVVLEEDGTEIDDEEYFATLDANTSLMVLTTDQIWLPPAPPCRLNTDQVDDANGGQELVGLVGKLKHNLCHVSLLGGAELEMLSDMDPESLVDITFPDKIFLEQLKEASGRFLCEKRQAQDAMDLLRLYQEKEAESGGTN</sequence>
<organism evidence="4 5">
    <name type="scientific">Molorchus minor</name>
    <dbReference type="NCBI Taxonomy" id="1323400"/>
    <lineage>
        <taxon>Eukaryota</taxon>
        <taxon>Metazoa</taxon>
        <taxon>Ecdysozoa</taxon>
        <taxon>Arthropoda</taxon>
        <taxon>Hexapoda</taxon>
        <taxon>Insecta</taxon>
        <taxon>Pterygota</taxon>
        <taxon>Neoptera</taxon>
        <taxon>Endopterygota</taxon>
        <taxon>Coleoptera</taxon>
        <taxon>Polyphaga</taxon>
        <taxon>Cucujiformia</taxon>
        <taxon>Chrysomeloidea</taxon>
        <taxon>Cerambycidae</taxon>
        <taxon>Lamiinae</taxon>
        <taxon>Monochamini</taxon>
        <taxon>Molorchus</taxon>
    </lineage>
</organism>
<comment type="caution">
    <text evidence="4">The sequence shown here is derived from an EMBL/GenBank/DDBJ whole genome shotgun (WGS) entry which is preliminary data.</text>
</comment>
<evidence type="ECO:0000256" key="2">
    <source>
        <dbReference type="PROSITE-ProRule" id="PRU00447"/>
    </source>
</evidence>
<dbReference type="SMART" id="SM00266">
    <property type="entry name" value="CAD"/>
    <property type="match status" value="1"/>
</dbReference>
<dbReference type="PANTHER" id="PTHR12306:SF15">
    <property type="entry name" value="DNAATION FACTOR-RELATED PROTEIN 1, ISOFORM B-RELATED"/>
    <property type="match status" value="1"/>
</dbReference>
<gene>
    <name evidence="4" type="ORF">NQ317_011878</name>
</gene>
<dbReference type="Pfam" id="PF02017">
    <property type="entry name" value="CIDE-N"/>
    <property type="match status" value="1"/>
</dbReference>
<protein>
    <recommendedName>
        <fullName evidence="3">CIDE-N domain-containing protein</fullName>
    </recommendedName>
</protein>
<dbReference type="Proteomes" id="UP001162164">
    <property type="component" value="Unassembled WGS sequence"/>
</dbReference>
<reference evidence="4" key="1">
    <citation type="journal article" date="2023" name="Insect Mol. Biol.">
        <title>Genome sequencing provides insights into the evolution of gene families encoding plant cell wall-degrading enzymes in longhorned beetles.</title>
        <authorList>
            <person name="Shin N.R."/>
            <person name="Okamura Y."/>
            <person name="Kirsch R."/>
            <person name="Pauchet Y."/>
        </authorList>
    </citation>
    <scope>NUCLEOTIDE SEQUENCE</scope>
    <source>
        <strain evidence="4">MMC_N1</strain>
    </source>
</reference>
<keyword evidence="5" id="KW-1185">Reference proteome</keyword>
<dbReference type="InterPro" id="IPR003508">
    <property type="entry name" value="CIDE-N_dom"/>
</dbReference>